<keyword evidence="4" id="KW-1133">Transmembrane helix</keyword>
<evidence type="ECO:0000256" key="8">
    <source>
        <dbReference type="SAM" id="MobiDB-lite"/>
    </source>
</evidence>
<dbReference type="GO" id="GO:0016020">
    <property type="term" value="C:membrane"/>
    <property type="evidence" value="ECO:0007669"/>
    <property type="project" value="UniProtKB-SubCell"/>
</dbReference>
<evidence type="ECO:0000256" key="4">
    <source>
        <dbReference type="ARBA" id="ARBA00022989"/>
    </source>
</evidence>
<keyword evidence="10" id="KW-1185">Reference proteome</keyword>
<evidence type="ECO:0000256" key="7">
    <source>
        <dbReference type="ARBA" id="ARBA00023136"/>
    </source>
</evidence>
<sequence length="171" mass="19283">MVHELRAGGLPPPTAEVLARLLLRSLAEQESRSKARQSCRLSQQVTLESQHASLQREMETSGSEAGCAGHERDKERTDTRGTRHLERTDTRYEIERTQAASRLDLNLFQGRMREEHAKTHERTTEAFARIDREASAIRSKIEQEKGDLLRYSVGTMAALTGLGLTALRLLM</sequence>
<keyword evidence="6" id="KW-0496">Mitochondrion</keyword>
<dbReference type="eggNOG" id="KOG3156">
    <property type="taxonomic scope" value="Eukaryota"/>
</dbReference>
<accession>A0A0D3KL73</accession>
<evidence type="ECO:0000313" key="9">
    <source>
        <dbReference type="EnsemblProtists" id="EOD36508"/>
    </source>
</evidence>
<name>A0A0D3KL73_EMIH1</name>
<dbReference type="KEGG" id="ehx:EMIHUDRAFT_455053"/>
<protein>
    <submittedName>
        <fullName evidence="9">Uncharacterized protein</fullName>
    </submittedName>
</protein>
<evidence type="ECO:0000256" key="1">
    <source>
        <dbReference type="ARBA" id="ARBA00004173"/>
    </source>
</evidence>
<dbReference type="GO" id="GO:0005739">
    <property type="term" value="C:mitochondrion"/>
    <property type="evidence" value="ECO:0007669"/>
    <property type="project" value="UniProtKB-SubCell"/>
</dbReference>
<reference evidence="10" key="1">
    <citation type="journal article" date="2013" name="Nature">
        <title>Pan genome of the phytoplankton Emiliania underpins its global distribution.</title>
        <authorList>
            <person name="Read B.A."/>
            <person name="Kegel J."/>
            <person name="Klute M.J."/>
            <person name="Kuo A."/>
            <person name="Lefebvre S.C."/>
            <person name="Maumus F."/>
            <person name="Mayer C."/>
            <person name="Miller J."/>
            <person name="Monier A."/>
            <person name="Salamov A."/>
            <person name="Young J."/>
            <person name="Aguilar M."/>
            <person name="Claverie J.M."/>
            <person name="Frickenhaus S."/>
            <person name="Gonzalez K."/>
            <person name="Herman E.K."/>
            <person name="Lin Y.C."/>
            <person name="Napier J."/>
            <person name="Ogata H."/>
            <person name="Sarno A.F."/>
            <person name="Shmutz J."/>
            <person name="Schroeder D."/>
            <person name="de Vargas C."/>
            <person name="Verret F."/>
            <person name="von Dassow P."/>
            <person name="Valentin K."/>
            <person name="Van de Peer Y."/>
            <person name="Wheeler G."/>
            <person name="Dacks J.B."/>
            <person name="Delwiche C.F."/>
            <person name="Dyhrman S.T."/>
            <person name="Glockner G."/>
            <person name="John U."/>
            <person name="Richards T."/>
            <person name="Worden A.Z."/>
            <person name="Zhang X."/>
            <person name="Grigoriev I.V."/>
            <person name="Allen A.E."/>
            <person name="Bidle K."/>
            <person name="Borodovsky M."/>
            <person name="Bowler C."/>
            <person name="Brownlee C."/>
            <person name="Cock J.M."/>
            <person name="Elias M."/>
            <person name="Gladyshev V.N."/>
            <person name="Groth M."/>
            <person name="Guda C."/>
            <person name="Hadaegh A."/>
            <person name="Iglesias-Rodriguez M.D."/>
            <person name="Jenkins J."/>
            <person name="Jones B.M."/>
            <person name="Lawson T."/>
            <person name="Leese F."/>
            <person name="Lindquist E."/>
            <person name="Lobanov A."/>
            <person name="Lomsadze A."/>
            <person name="Malik S.B."/>
            <person name="Marsh M.E."/>
            <person name="Mackinder L."/>
            <person name="Mock T."/>
            <person name="Mueller-Roeber B."/>
            <person name="Pagarete A."/>
            <person name="Parker M."/>
            <person name="Probert I."/>
            <person name="Quesneville H."/>
            <person name="Raines C."/>
            <person name="Rensing S.A."/>
            <person name="Riano-Pachon D.M."/>
            <person name="Richier S."/>
            <person name="Rokitta S."/>
            <person name="Shiraiwa Y."/>
            <person name="Soanes D.M."/>
            <person name="van der Giezen M."/>
            <person name="Wahlund T.M."/>
            <person name="Williams B."/>
            <person name="Wilson W."/>
            <person name="Wolfe G."/>
            <person name="Wurch L.L."/>
        </authorList>
    </citation>
    <scope>NUCLEOTIDE SEQUENCE</scope>
</reference>
<keyword evidence="3" id="KW-0812">Transmembrane</keyword>
<dbReference type="EnsemblProtists" id="EOD36508">
    <property type="protein sequence ID" value="EOD36508"/>
    <property type="gene ID" value="EMIHUDRAFT_455053"/>
</dbReference>
<keyword evidence="7" id="KW-0472">Membrane</keyword>
<evidence type="ECO:0000256" key="5">
    <source>
        <dbReference type="ARBA" id="ARBA00023054"/>
    </source>
</evidence>
<evidence type="ECO:0000256" key="3">
    <source>
        <dbReference type="ARBA" id="ARBA00022692"/>
    </source>
</evidence>
<dbReference type="PaxDb" id="2903-EOD36508"/>
<dbReference type="GeneID" id="17281778"/>
<evidence type="ECO:0000313" key="10">
    <source>
        <dbReference type="Proteomes" id="UP000013827"/>
    </source>
</evidence>
<comment type="subcellular location">
    <subcellularLocation>
        <location evidence="2">Membrane</location>
    </subcellularLocation>
    <subcellularLocation>
        <location evidence="1">Mitochondrion</location>
    </subcellularLocation>
</comment>
<dbReference type="Pfam" id="PF07798">
    <property type="entry name" value="CCDC90-like"/>
    <property type="match status" value="1"/>
</dbReference>
<feature type="region of interest" description="Disordered" evidence="8">
    <location>
        <begin position="50"/>
        <end position="80"/>
    </location>
</feature>
<keyword evidence="5" id="KW-0175">Coiled coil</keyword>
<organism evidence="9 10">
    <name type="scientific">Emiliania huxleyi (strain CCMP1516)</name>
    <dbReference type="NCBI Taxonomy" id="280463"/>
    <lineage>
        <taxon>Eukaryota</taxon>
        <taxon>Haptista</taxon>
        <taxon>Haptophyta</taxon>
        <taxon>Prymnesiophyceae</taxon>
        <taxon>Isochrysidales</taxon>
        <taxon>Noelaerhabdaceae</taxon>
        <taxon>Emiliania</taxon>
    </lineage>
</organism>
<dbReference type="PANTHER" id="PTHR14360">
    <property type="entry name" value="PROTEIN FMP32, MITOCHONDRIAL"/>
    <property type="match status" value="1"/>
</dbReference>
<dbReference type="HOGENOM" id="CLU_1589487_0_0_1"/>
<evidence type="ECO:0000256" key="6">
    <source>
        <dbReference type="ARBA" id="ARBA00023128"/>
    </source>
</evidence>
<dbReference type="PANTHER" id="PTHR14360:SF1">
    <property type="entry name" value="PROTEIN FMP32, MITOCHONDRIAL"/>
    <property type="match status" value="1"/>
</dbReference>
<dbReference type="RefSeq" id="XP_005788937.1">
    <property type="nucleotide sequence ID" value="XM_005788880.1"/>
</dbReference>
<dbReference type="Proteomes" id="UP000013827">
    <property type="component" value="Unassembled WGS sequence"/>
</dbReference>
<dbReference type="AlphaFoldDB" id="A0A0D3KL73"/>
<evidence type="ECO:0000256" key="2">
    <source>
        <dbReference type="ARBA" id="ARBA00004370"/>
    </source>
</evidence>
<reference evidence="9" key="2">
    <citation type="submission" date="2024-10" db="UniProtKB">
        <authorList>
            <consortium name="EnsemblProtists"/>
        </authorList>
    </citation>
    <scope>IDENTIFICATION</scope>
</reference>
<dbReference type="InterPro" id="IPR024461">
    <property type="entry name" value="CCDC90-like"/>
</dbReference>
<feature type="compositionally biased region" description="Basic and acidic residues" evidence="8">
    <location>
        <begin position="69"/>
        <end position="80"/>
    </location>
</feature>
<proteinExistence type="predicted"/>